<name>A0A120CWW9_HYPSL</name>
<evidence type="ECO:0000259" key="1">
    <source>
        <dbReference type="Pfam" id="PF10276"/>
    </source>
</evidence>
<keyword evidence="3" id="KW-1185">Reference proteome</keyword>
<dbReference type="Pfam" id="PF10276">
    <property type="entry name" value="zf-CHCC"/>
    <property type="match status" value="1"/>
</dbReference>
<evidence type="ECO:0000313" key="3">
    <source>
        <dbReference type="Proteomes" id="UP000059074"/>
    </source>
</evidence>
<dbReference type="RefSeq" id="WP_068460711.1">
    <property type="nucleotide sequence ID" value="NZ_LMTR01000040.1"/>
</dbReference>
<protein>
    <recommendedName>
        <fullName evidence="1">Zinc finger CHCC-type domain-containing protein</fullName>
    </recommendedName>
</protein>
<reference evidence="2 3" key="1">
    <citation type="submission" date="2015-10" db="EMBL/GenBank/DDBJ databases">
        <title>Transcriptomic analysis of a linuron degrading triple-species bacterial consortium.</title>
        <authorList>
            <person name="Albers P."/>
        </authorList>
    </citation>
    <scope>NUCLEOTIDE SEQUENCE [LARGE SCALE GENOMIC DNA]</scope>
    <source>
        <strain evidence="2 3">WDL6</strain>
    </source>
</reference>
<dbReference type="OrthoDB" id="9807344at2"/>
<gene>
    <name evidence="2" type="ORF">APY04_1256</name>
</gene>
<proteinExistence type="predicted"/>
<dbReference type="STRING" id="121290.APY04_1256"/>
<accession>A0A120CWW9</accession>
<comment type="caution">
    <text evidence="2">The sequence shown here is derived from an EMBL/GenBank/DDBJ whole genome shotgun (WGS) entry which is preliminary data.</text>
</comment>
<sequence length="83" mass="8962">MASSPVPHLANDDGVEKIFVGVRELNCMGARPPFDHPHVFLDMGSDGQILCPYCSTLYLYDPRLAADETDPPGCLTSPVEEAA</sequence>
<organism evidence="2 3">
    <name type="scientific">Hyphomicrobium sulfonivorans</name>
    <dbReference type="NCBI Taxonomy" id="121290"/>
    <lineage>
        <taxon>Bacteria</taxon>
        <taxon>Pseudomonadati</taxon>
        <taxon>Pseudomonadota</taxon>
        <taxon>Alphaproteobacteria</taxon>
        <taxon>Hyphomicrobiales</taxon>
        <taxon>Hyphomicrobiaceae</taxon>
        <taxon>Hyphomicrobium</taxon>
    </lineage>
</organism>
<dbReference type="InterPro" id="IPR019401">
    <property type="entry name" value="Znf_CHCC"/>
</dbReference>
<dbReference type="Gene3D" id="2.60.260.40">
    <property type="entry name" value="q5lls5 like domains"/>
    <property type="match status" value="1"/>
</dbReference>
<dbReference type="Proteomes" id="UP000059074">
    <property type="component" value="Unassembled WGS sequence"/>
</dbReference>
<dbReference type="AlphaFoldDB" id="A0A120CWW9"/>
<feature type="domain" description="Zinc finger CHCC-type" evidence="1">
    <location>
        <begin position="23"/>
        <end position="58"/>
    </location>
</feature>
<dbReference type="EMBL" id="LMTR01000040">
    <property type="protein sequence ID" value="KWT70047.1"/>
    <property type="molecule type" value="Genomic_DNA"/>
</dbReference>
<dbReference type="PATRIC" id="fig|121290.4.peg.3218"/>
<evidence type="ECO:0000313" key="2">
    <source>
        <dbReference type="EMBL" id="KWT70047.1"/>
    </source>
</evidence>